<proteinExistence type="inferred from homology"/>
<evidence type="ECO:0000256" key="3">
    <source>
        <dbReference type="RuleBase" id="RU000587"/>
    </source>
</evidence>
<dbReference type="AlphaFoldDB" id="A0A6V7TYS8"/>
<comment type="caution">
    <text evidence="5">The sequence shown here is derived from an EMBL/GenBank/DDBJ whole genome shotgun (WGS) entry which is preliminary data.</text>
</comment>
<evidence type="ECO:0000256" key="1">
    <source>
        <dbReference type="ARBA" id="ARBA00006047"/>
    </source>
</evidence>
<reference evidence="5 6" key="1">
    <citation type="submission" date="2020-08" db="EMBL/GenBank/DDBJ databases">
        <authorList>
            <person name="Koutsovoulos G."/>
            <person name="Danchin GJ E."/>
        </authorList>
    </citation>
    <scope>NUCLEOTIDE SEQUENCE [LARGE SCALE GENOMIC DNA]</scope>
</reference>
<keyword evidence="3" id="KW-0663">Pyridoxal phosphate</keyword>
<comment type="cofactor">
    <cofactor evidence="3">
        <name>pyridoxal 5'-phosphate</name>
        <dbReference type="ChEBI" id="CHEBI:597326"/>
    </cofactor>
</comment>
<dbReference type="InterPro" id="IPR000811">
    <property type="entry name" value="Glyco_trans_35"/>
</dbReference>
<accession>A0A6V7TYS8</accession>
<name>A0A6V7TYS8_MELEN</name>
<keyword evidence="3" id="KW-0808">Transferase</keyword>
<dbReference type="EC" id="2.4.1.1" evidence="3"/>
<dbReference type="Gene3D" id="3.40.50.2000">
    <property type="entry name" value="Glycogen Phosphorylase B"/>
    <property type="match status" value="2"/>
</dbReference>
<gene>
    <name evidence="5" type="ORF">MENT_LOCUS6256</name>
</gene>
<dbReference type="GO" id="GO:0005737">
    <property type="term" value="C:cytoplasm"/>
    <property type="evidence" value="ECO:0007669"/>
    <property type="project" value="TreeGrafter"/>
</dbReference>
<dbReference type="EMBL" id="CAJEWN010000024">
    <property type="protein sequence ID" value="CAD2139752.1"/>
    <property type="molecule type" value="Genomic_DNA"/>
</dbReference>
<evidence type="ECO:0000313" key="5">
    <source>
        <dbReference type="EMBL" id="CAD2139752.1"/>
    </source>
</evidence>
<evidence type="ECO:0000313" key="6">
    <source>
        <dbReference type="Proteomes" id="UP000580250"/>
    </source>
</evidence>
<comment type="catalytic activity">
    <reaction evidence="3">
        <text>[(1-&gt;4)-alpha-D-glucosyl](n) + phosphate = [(1-&gt;4)-alpha-D-glucosyl](n-1) + alpha-D-glucose 1-phosphate</text>
        <dbReference type="Rhea" id="RHEA:41732"/>
        <dbReference type="Rhea" id="RHEA-COMP:9584"/>
        <dbReference type="Rhea" id="RHEA-COMP:9586"/>
        <dbReference type="ChEBI" id="CHEBI:15444"/>
        <dbReference type="ChEBI" id="CHEBI:43474"/>
        <dbReference type="ChEBI" id="CHEBI:58601"/>
        <dbReference type="EC" id="2.4.1.1"/>
    </reaction>
</comment>
<dbReference type="FunFam" id="3.40.50.2000:FF:000197">
    <property type="entry name" value="Alpha-1,4 glucan phosphorylase"/>
    <property type="match status" value="1"/>
</dbReference>
<feature type="region of interest" description="Disordered" evidence="4">
    <location>
        <begin position="153"/>
        <end position="173"/>
    </location>
</feature>
<protein>
    <recommendedName>
        <fullName evidence="3">Alpha-1,4 glucan phosphorylase</fullName>
        <ecNumber evidence="3">2.4.1.1</ecNumber>
    </recommendedName>
</protein>
<dbReference type="Pfam" id="PF00343">
    <property type="entry name" value="Phosphorylase"/>
    <property type="match status" value="1"/>
</dbReference>
<comment type="function">
    <text evidence="3">Allosteric enzyme that catalyzes the rate-limiting step in glycogen catabolism, the phosphorolytic cleavage of glycogen to produce glucose-1-phosphate, and plays a central role in maintaining cellular and organismal glucose homeostasis.</text>
</comment>
<dbReference type="OrthoDB" id="9215500at2759"/>
<keyword evidence="3" id="KW-0119">Carbohydrate metabolism</keyword>
<comment type="similarity">
    <text evidence="1 3">Belongs to the glycogen phosphorylase family.</text>
</comment>
<keyword evidence="3" id="KW-0328">Glycosyltransferase</keyword>
<dbReference type="Proteomes" id="UP000580250">
    <property type="component" value="Unassembled WGS sequence"/>
</dbReference>
<keyword evidence="2" id="KW-0597">Phosphoprotein</keyword>
<dbReference type="GO" id="GO:0030170">
    <property type="term" value="F:pyridoxal phosphate binding"/>
    <property type="evidence" value="ECO:0007669"/>
    <property type="project" value="TreeGrafter"/>
</dbReference>
<evidence type="ECO:0000256" key="4">
    <source>
        <dbReference type="SAM" id="MobiDB-lite"/>
    </source>
</evidence>
<organism evidence="5 6">
    <name type="scientific">Meloidogyne enterolobii</name>
    <name type="common">Root-knot nematode worm</name>
    <name type="synonym">Meloidogyne mayaguensis</name>
    <dbReference type="NCBI Taxonomy" id="390850"/>
    <lineage>
        <taxon>Eukaryota</taxon>
        <taxon>Metazoa</taxon>
        <taxon>Ecdysozoa</taxon>
        <taxon>Nematoda</taxon>
        <taxon>Chromadorea</taxon>
        <taxon>Rhabditida</taxon>
        <taxon>Tylenchina</taxon>
        <taxon>Tylenchomorpha</taxon>
        <taxon>Tylenchoidea</taxon>
        <taxon>Meloidogynidae</taxon>
        <taxon>Meloidogyninae</taxon>
        <taxon>Meloidogyne</taxon>
    </lineage>
</organism>
<evidence type="ECO:0000256" key="2">
    <source>
        <dbReference type="ARBA" id="ARBA00022553"/>
    </source>
</evidence>
<dbReference type="SUPFAM" id="SSF53756">
    <property type="entry name" value="UDP-Glycosyltransferase/glycogen phosphorylase"/>
    <property type="match status" value="1"/>
</dbReference>
<sequence length="173" mass="19783">MKFMLNGALTIGTLDGANVEMAEEMGEENIFIFGMRVEQVAALEKKGYKSTDFIEQNIELLQCVEQIEAGYFTPDQPDALKDVANSLRFYDRFHVCADYADYIRCQEKVSETYKNQDKWLKMCLFNISSSGKFSTDRTIKEYANDIWNVEPGTVQLPPPYETEDARIPPSDGF</sequence>
<dbReference type="PANTHER" id="PTHR11468">
    <property type="entry name" value="GLYCOGEN PHOSPHORYLASE"/>
    <property type="match status" value="1"/>
</dbReference>
<dbReference type="GO" id="GO:0005980">
    <property type="term" value="P:glycogen catabolic process"/>
    <property type="evidence" value="ECO:0007669"/>
    <property type="project" value="TreeGrafter"/>
</dbReference>
<dbReference type="GO" id="GO:0008184">
    <property type="term" value="F:glycogen phosphorylase activity"/>
    <property type="evidence" value="ECO:0007669"/>
    <property type="project" value="InterPro"/>
</dbReference>
<dbReference type="PANTHER" id="PTHR11468:SF13">
    <property type="entry name" value="GLYCOGEN PHOSPHORYLASE"/>
    <property type="match status" value="1"/>
</dbReference>